<dbReference type="InterPro" id="IPR011527">
    <property type="entry name" value="ABC1_TM_dom"/>
</dbReference>
<evidence type="ECO:0000256" key="2">
    <source>
        <dbReference type="ARBA" id="ARBA00022692"/>
    </source>
</evidence>
<dbReference type="InterPro" id="IPR036640">
    <property type="entry name" value="ABC1_TM_sf"/>
</dbReference>
<evidence type="ECO:0000256" key="4">
    <source>
        <dbReference type="ARBA" id="ARBA00022840"/>
    </source>
</evidence>
<dbReference type="Gene3D" id="3.40.50.300">
    <property type="entry name" value="P-loop containing nucleotide triphosphate hydrolases"/>
    <property type="match status" value="1"/>
</dbReference>
<evidence type="ECO:0000256" key="3">
    <source>
        <dbReference type="ARBA" id="ARBA00022741"/>
    </source>
</evidence>
<dbReference type="InterPro" id="IPR003439">
    <property type="entry name" value="ABC_transporter-like_ATP-bd"/>
</dbReference>
<dbReference type="Pfam" id="PF00005">
    <property type="entry name" value="ABC_tran"/>
    <property type="match status" value="1"/>
</dbReference>
<evidence type="ECO:0000256" key="6">
    <source>
        <dbReference type="ARBA" id="ARBA00023136"/>
    </source>
</evidence>
<organism evidence="10 11">
    <name type="scientific">Cellulomonas fulva</name>
    <dbReference type="NCBI Taxonomy" id="2835530"/>
    <lineage>
        <taxon>Bacteria</taxon>
        <taxon>Bacillati</taxon>
        <taxon>Actinomycetota</taxon>
        <taxon>Actinomycetes</taxon>
        <taxon>Micrococcales</taxon>
        <taxon>Cellulomonadaceae</taxon>
        <taxon>Cellulomonas</taxon>
    </lineage>
</organism>
<protein>
    <submittedName>
        <fullName evidence="10">ABC transporter ATP-binding protein/permease</fullName>
    </submittedName>
</protein>
<keyword evidence="5 7" id="KW-1133">Transmembrane helix</keyword>
<evidence type="ECO:0000259" key="8">
    <source>
        <dbReference type="PROSITE" id="PS50893"/>
    </source>
</evidence>
<dbReference type="SUPFAM" id="SSF52540">
    <property type="entry name" value="P-loop containing nucleoside triphosphate hydrolases"/>
    <property type="match status" value="1"/>
</dbReference>
<dbReference type="Proteomes" id="UP000722125">
    <property type="component" value="Unassembled WGS sequence"/>
</dbReference>
<feature type="domain" description="ABC transporter" evidence="8">
    <location>
        <begin position="341"/>
        <end position="586"/>
    </location>
</feature>
<name>A0ABS5TX61_9CELL</name>
<feature type="domain" description="ABC transmembrane type-1" evidence="9">
    <location>
        <begin position="24"/>
        <end position="306"/>
    </location>
</feature>
<keyword evidence="2 7" id="KW-0812">Transmembrane</keyword>
<dbReference type="InterPro" id="IPR039421">
    <property type="entry name" value="Type_1_exporter"/>
</dbReference>
<dbReference type="SUPFAM" id="SSF90123">
    <property type="entry name" value="ABC transporter transmembrane region"/>
    <property type="match status" value="1"/>
</dbReference>
<evidence type="ECO:0000256" key="5">
    <source>
        <dbReference type="ARBA" id="ARBA00022989"/>
    </source>
</evidence>
<evidence type="ECO:0000313" key="10">
    <source>
        <dbReference type="EMBL" id="MBT0993730.1"/>
    </source>
</evidence>
<dbReference type="PROSITE" id="PS50929">
    <property type="entry name" value="ABC_TM1F"/>
    <property type="match status" value="1"/>
</dbReference>
<proteinExistence type="predicted"/>
<dbReference type="PANTHER" id="PTHR43394">
    <property type="entry name" value="ATP-DEPENDENT PERMEASE MDL1, MITOCHONDRIAL"/>
    <property type="match status" value="1"/>
</dbReference>
<dbReference type="PANTHER" id="PTHR43394:SF1">
    <property type="entry name" value="ATP-BINDING CASSETTE SUB-FAMILY B MEMBER 10, MITOCHONDRIAL"/>
    <property type="match status" value="1"/>
</dbReference>
<dbReference type="InterPro" id="IPR027417">
    <property type="entry name" value="P-loop_NTPase"/>
</dbReference>
<feature type="transmembrane region" description="Helical" evidence="7">
    <location>
        <begin position="23"/>
        <end position="42"/>
    </location>
</feature>
<dbReference type="SMART" id="SM00382">
    <property type="entry name" value="AAA"/>
    <property type="match status" value="1"/>
</dbReference>
<feature type="transmembrane region" description="Helical" evidence="7">
    <location>
        <begin position="245"/>
        <end position="270"/>
    </location>
</feature>
<reference evidence="10 11" key="1">
    <citation type="submission" date="2021-05" db="EMBL/GenBank/DDBJ databases">
        <title>Description of Cellulomonas sp. DKR-3 sp. nov.</title>
        <authorList>
            <person name="Dahal R.H."/>
            <person name="Chaudhary D.K."/>
        </authorList>
    </citation>
    <scope>NUCLEOTIDE SEQUENCE [LARGE SCALE GENOMIC DNA]</scope>
    <source>
        <strain evidence="10 11">DKR-3</strain>
    </source>
</reference>
<dbReference type="EMBL" id="JAHBOH010000001">
    <property type="protein sequence ID" value="MBT0993730.1"/>
    <property type="molecule type" value="Genomic_DNA"/>
</dbReference>
<evidence type="ECO:0000256" key="7">
    <source>
        <dbReference type="SAM" id="Phobius"/>
    </source>
</evidence>
<accession>A0ABS5TX61</accession>
<comment type="caution">
    <text evidence="10">The sequence shown here is derived from an EMBL/GenBank/DDBJ whole genome shotgun (WGS) entry which is preliminary data.</text>
</comment>
<keyword evidence="3" id="KW-0547">Nucleotide-binding</keyword>
<evidence type="ECO:0000313" key="11">
    <source>
        <dbReference type="Proteomes" id="UP000722125"/>
    </source>
</evidence>
<evidence type="ECO:0000256" key="1">
    <source>
        <dbReference type="ARBA" id="ARBA00004651"/>
    </source>
</evidence>
<evidence type="ECO:0000259" key="9">
    <source>
        <dbReference type="PROSITE" id="PS50929"/>
    </source>
</evidence>
<keyword evidence="6 7" id="KW-0472">Membrane</keyword>
<dbReference type="InterPro" id="IPR003593">
    <property type="entry name" value="AAA+_ATPase"/>
</dbReference>
<keyword evidence="11" id="KW-1185">Reference proteome</keyword>
<sequence>MRDVVFCLRRLLTITWRLDRRRFAAGAGLLLLGAIATPLLAIGAGRLVDDVVAGDVASASGWALVVAVALTGDLMLGHFAHLYYFELAEETEQRFNRDLLRLVNAGDHLDRADDPAFADRIDLLRQDVMQMRATVQTGLQLGATAVQVLLTAVVLATVSPWLLVLAAFAVAPVVLGRRAEAGLQEVREAQSSTTRSIRALRRLATSPASQKEIRLNGGTDFLLARQGALLGTYDEAMGRADTRYALLRAAGQIVFGLAYVGAVLGAFWLAREGRASVGQVVLTITLATQLSTQMSAGIEMLGSVHRAAAGLRRFVGLEAELAAEHATPPDGLLPADLSDGLRLEDVTFVYPGTERTVLDHVDLHLPAGSSVALVGENGAGKSTLLKLVAGLYRPTAGRVLVGGTDLATVEPARWRERTAALYQDFARVELTLQHSVGIGRLADVDDESAVAAALRRADVGELADELAPADVLGTGYADGRDLSGGQWQNLGFARTLMRDDPALLILDEPAAALDALAEQRLVDAYQATAAEVATTVGGVTVFVTHRMSTVRLADRIVVLDAGRVVEHGTHAELLAAGGRYAQLWALQFRAYTEG</sequence>
<dbReference type="GO" id="GO:0005524">
    <property type="term" value="F:ATP binding"/>
    <property type="evidence" value="ECO:0007669"/>
    <property type="project" value="UniProtKB-KW"/>
</dbReference>
<dbReference type="Gene3D" id="1.20.1560.10">
    <property type="entry name" value="ABC transporter type 1, transmembrane domain"/>
    <property type="match status" value="1"/>
</dbReference>
<keyword evidence="4 10" id="KW-0067">ATP-binding</keyword>
<comment type="subcellular location">
    <subcellularLocation>
        <location evidence="1">Cell membrane</location>
        <topology evidence="1">Multi-pass membrane protein</topology>
    </subcellularLocation>
</comment>
<dbReference type="PROSITE" id="PS50893">
    <property type="entry name" value="ABC_TRANSPORTER_2"/>
    <property type="match status" value="1"/>
</dbReference>
<gene>
    <name evidence="10" type="ORF">KIN34_05455</name>
</gene>